<dbReference type="EMBL" id="JAUDZG010000006">
    <property type="protein sequence ID" value="KAK3302918.1"/>
    <property type="molecule type" value="Genomic_DNA"/>
</dbReference>
<evidence type="ECO:0000313" key="2">
    <source>
        <dbReference type="Proteomes" id="UP001273166"/>
    </source>
</evidence>
<gene>
    <name evidence="1" type="ORF">B0T15DRAFT_513146</name>
</gene>
<name>A0AAJ0GMV9_9PEZI</name>
<dbReference type="RefSeq" id="XP_062718698.1">
    <property type="nucleotide sequence ID" value="XM_062868025.1"/>
</dbReference>
<keyword evidence="2" id="KW-1185">Reference proteome</keyword>
<sequence length="252" mass="28615">MKTRRCRYYREAVNGLVRAIAKFRWVCHSGMLEELRQDLEFRFNMLSTFLALMRLCPEACTVATTSFSRMPAVCFGPSTSWIFRIGILSHASHCTHTVFPERDPGHSVISAKSYVLRNVSTSEDILPSSPSIRRLRAVINPDDKVQLSVIVSYEDQDNDVCPGCNNMRAQDMSSSVEVSCQCGLSVRFYDSFDDQADPLTQLALDDVRETGLRKFVSEFFKDLEESSPFTPDKSDQKLRATFRPKVLDAEEL</sequence>
<dbReference type="GeneID" id="87886854"/>
<protein>
    <submittedName>
        <fullName evidence="1">Uncharacterized protein</fullName>
    </submittedName>
</protein>
<evidence type="ECO:0000313" key="1">
    <source>
        <dbReference type="EMBL" id="KAK3302918.1"/>
    </source>
</evidence>
<reference evidence="1" key="2">
    <citation type="submission" date="2023-06" db="EMBL/GenBank/DDBJ databases">
        <authorList>
            <consortium name="Lawrence Berkeley National Laboratory"/>
            <person name="Mondo S.J."/>
            <person name="Hensen N."/>
            <person name="Bonometti L."/>
            <person name="Westerberg I."/>
            <person name="Brannstrom I.O."/>
            <person name="Guillou S."/>
            <person name="Cros-Aarteil S."/>
            <person name="Calhoun S."/>
            <person name="Haridas S."/>
            <person name="Kuo A."/>
            <person name="Pangilinan J."/>
            <person name="Riley R."/>
            <person name="Labutti K."/>
            <person name="Andreopoulos B."/>
            <person name="Lipzen A."/>
            <person name="Chen C."/>
            <person name="Yanf M."/>
            <person name="Daum C."/>
            <person name="Ng V."/>
            <person name="Clum A."/>
            <person name="Steindorff A."/>
            <person name="Ohm R."/>
            <person name="Martin F."/>
            <person name="Silar P."/>
            <person name="Natvig D."/>
            <person name="Lalanne C."/>
            <person name="Gautier V."/>
            <person name="Ament-Velasquez S.L."/>
            <person name="Kruys A."/>
            <person name="Hutchinson M.I."/>
            <person name="Powell A.J."/>
            <person name="Barry K."/>
            <person name="Miller A.N."/>
            <person name="Grigoriev I.V."/>
            <person name="Debuchy R."/>
            <person name="Gladieux P."/>
            <person name="Thoren M.H."/>
            <person name="Johannesson H."/>
        </authorList>
    </citation>
    <scope>NUCLEOTIDE SEQUENCE</scope>
    <source>
        <strain evidence="1">CBS 333.67</strain>
    </source>
</reference>
<accession>A0AAJ0GMV9</accession>
<dbReference type="Proteomes" id="UP001273166">
    <property type="component" value="Unassembled WGS sequence"/>
</dbReference>
<organism evidence="1 2">
    <name type="scientific">Chaetomium strumarium</name>
    <dbReference type="NCBI Taxonomy" id="1170767"/>
    <lineage>
        <taxon>Eukaryota</taxon>
        <taxon>Fungi</taxon>
        <taxon>Dikarya</taxon>
        <taxon>Ascomycota</taxon>
        <taxon>Pezizomycotina</taxon>
        <taxon>Sordariomycetes</taxon>
        <taxon>Sordariomycetidae</taxon>
        <taxon>Sordariales</taxon>
        <taxon>Chaetomiaceae</taxon>
        <taxon>Chaetomium</taxon>
    </lineage>
</organism>
<proteinExistence type="predicted"/>
<reference evidence="1" key="1">
    <citation type="journal article" date="2023" name="Mol. Phylogenet. Evol.">
        <title>Genome-scale phylogeny and comparative genomics of the fungal order Sordariales.</title>
        <authorList>
            <person name="Hensen N."/>
            <person name="Bonometti L."/>
            <person name="Westerberg I."/>
            <person name="Brannstrom I.O."/>
            <person name="Guillou S."/>
            <person name="Cros-Aarteil S."/>
            <person name="Calhoun S."/>
            <person name="Haridas S."/>
            <person name="Kuo A."/>
            <person name="Mondo S."/>
            <person name="Pangilinan J."/>
            <person name="Riley R."/>
            <person name="LaButti K."/>
            <person name="Andreopoulos B."/>
            <person name="Lipzen A."/>
            <person name="Chen C."/>
            <person name="Yan M."/>
            <person name="Daum C."/>
            <person name="Ng V."/>
            <person name="Clum A."/>
            <person name="Steindorff A."/>
            <person name="Ohm R.A."/>
            <person name="Martin F."/>
            <person name="Silar P."/>
            <person name="Natvig D.O."/>
            <person name="Lalanne C."/>
            <person name="Gautier V."/>
            <person name="Ament-Velasquez S.L."/>
            <person name="Kruys A."/>
            <person name="Hutchinson M.I."/>
            <person name="Powell A.J."/>
            <person name="Barry K."/>
            <person name="Miller A.N."/>
            <person name="Grigoriev I.V."/>
            <person name="Debuchy R."/>
            <person name="Gladieux P."/>
            <person name="Hiltunen Thoren M."/>
            <person name="Johannesson H."/>
        </authorList>
    </citation>
    <scope>NUCLEOTIDE SEQUENCE</scope>
    <source>
        <strain evidence="1">CBS 333.67</strain>
    </source>
</reference>
<comment type="caution">
    <text evidence="1">The sequence shown here is derived from an EMBL/GenBank/DDBJ whole genome shotgun (WGS) entry which is preliminary data.</text>
</comment>
<dbReference type="AlphaFoldDB" id="A0AAJ0GMV9"/>